<feature type="binding site" evidence="7">
    <location>
        <position position="111"/>
    </location>
    <ligand>
        <name>shikimate</name>
        <dbReference type="ChEBI" id="CHEBI:36208"/>
    </ligand>
</feature>
<dbReference type="RefSeq" id="WP_202656158.1">
    <property type="nucleotide sequence ID" value="NZ_JAESWB010000371.1"/>
</dbReference>
<accession>A0ABS1TXA6</accession>
<dbReference type="Pfam" id="PF18317">
    <property type="entry name" value="SDH_C"/>
    <property type="match status" value="1"/>
</dbReference>
<dbReference type="EMBL" id="JAESWB010000371">
    <property type="protein sequence ID" value="MBL4954926.1"/>
    <property type="molecule type" value="Genomic_DNA"/>
</dbReference>
<dbReference type="SUPFAM" id="SSF51735">
    <property type="entry name" value="NAD(P)-binding Rossmann-fold domains"/>
    <property type="match status" value="1"/>
</dbReference>
<dbReference type="PANTHER" id="PTHR21089:SF1">
    <property type="entry name" value="BIFUNCTIONAL 3-DEHYDROQUINATE DEHYDRATASE_SHIKIMATE DEHYDROGENASE, CHLOROPLASTIC"/>
    <property type="match status" value="1"/>
</dbReference>
<gene>
    <name evidence="7 10" type="primary">aroE</name>
    <name evidence="10" type="ORF">JK635_22465</name>
</gene>
<keyword evidence="5 7" id="KW-0560">Oxidoreductase</keyword>
<dbReference type="GO" id="GO:0004764">
    <property type="term" value="F:shikimate 3-dehydrogenase (NADP+) activity"/>
    <property type="evidence" value="ECO:0007669"/>
    <property type="project" value="UniProtKB-EC"/>
</dbReference>
<comment type="catalytic activity">
    <reaction evidence="7">
        <text>shikimate + NADP(+) = 3-dehydroshikimate + NADPH + H(+)</text>
        <dbReference type="Rhea" id="RHEA:17737"/>
        <dbReference type="ChEBI" id="CHEBI:15378"/>
        <dbReference type="ChEBI" id="CHEBI:16630"/>
        <dbReference type="ChEBI" id="CHEBI:36208"/>
        <dbReference type="ChEBI" id="CHEBI:57783"/>
        <dbReference type="ChEBI" id="CHEBI:58349"/>
        <dbReference type="EC" id="1.1.1.25"/>
    </reaction>
</comment>
<keyword evidence="6 7" id="KW-0057">Aromatic amino acid biosynthesis</keyword>
<dbReference type="NCBIfam" id="TIGR00507">
    <property type="entry name" value="aroE"/>
    <property type="match status" value="1"/>
</dbReference>
<evidence type="ECO:0000259" key="9">
    <source>
        <dbReference type="Pfam" id="PF18317"/>
    </source>
</evidence>
<dbReference type="EC" id="1.1.1.25" evidence="2 7"/>
<feature type="binding site" evidence="7">
    <location>
        <position position="239"/>
    </location>
    <ligand>
        <name>NADP(+)</name>
        <dbReference type="ChEBI" id="CHEBI:58349"/>
    </ligand>
</feature>
<dbReference type="InterPro" id="IPR036291">
    <property type="entry name" value="NAD(P)-bd_dom_sf"/>
</dbReference>
<feature type="domain" description="SDH C-terminal" evidence="9">
    <location>
        <begin position="262"/>
        <end position="291"/>
    </location>
</feature>
<keyword evidence="4 7" id="KW-0521">NADP</keyword>
<name>A0ABS1TXA6_9BACI</name>
<keyword evidence="11" id="KW-1185">Reference proteome</keyword>
<feature type="binding site" evidence="7">
    <location>
        <position position="96"/>
    </location>
    <ligand>
        <name>shikimate</name>
        <dbReference type="ChEBI" id="CHEBI:36208"/>
    </ligand>
</feature>
<feature type="binding site" evidence="7">
    <location>
        <position position="262"/>
    </location>
    <ligand>
        <name>NADP(+)</name>
        <dbReference type="ChEBI" id="CHEBI:58349"/>
    </ligand>
</feature>
<dbReference type="Gene3D" id="3.40.50.720">
    <property type="entry name" value="NAD(P)-binding Rossmann-like Domain"/>
    <property type="match status" value="1"/>
</dbReference>
<evidence type="ECO:0000256" key="5">
    <source>
        <dbReference type="ARBA" id="ARBA00023002"/>
    </source>
</evidence>
<dbReference type="InterPro" id="IPR041121">
    <property type="entry name" value="SDH_C"/>
</dbReference>
<feature type="active site" description="Proton acceptor" evidence="7">
    <location>
        <position position="75"/>
    </location>
</feature>
<dbReference type="Proteomes" id="UP000623967">
    <property type="component" value="Unassembled WGS sequence"/>
</dbReference>
<feature type="binding site" evidence="7">
    <location>
        <position position="269"/>
    </location>
    <ligand>
        <name>shikimate</name>
        <dbReference type="ChEBI" id="CHEBI:36208"/>
    </ligand>
</feature>
<comment type="pathway">
    <text evidence="1 7">Metabolic intermediate biosynthesis; chorismate biosynthesis; chorismate from D-erythrose 4-phosphate and phosphoenolpyruvate: step 4/7.</text>
</comment>
<feature type="binding site" evidence="7">
    <location>
        <begin position="135"/>
        <end position="139"/>
    </location>
    <ligand>
        <name>NADP(+)</name>
        <dbReference type="ChEBI" id="CHEBI:58349"/>
    </ligand>
</feature>
<feature type="binding site" evidence="7">
    <location>
        <position position="241"/>
    </location>
    <ligand>
        <name>shikimate</name>
        <dbReference type="ChEBI" id="CHEBI:36208"/>
    </ligand>
</feature>
<comment type="caution">
    <text evidence="7">Lacks conserved residue(s) required for the propagation of feature annotation.</text>
</comment>
<evidence type="ECO:0000313" key="10">
    <source>
        <dbReference type="EMBL" id="MBL4954926.1"/>
    </source>
</evidence>
<comment type="subunit">
    <text evidence="7">Homodimer.</text>
</comment>
<dbReference type="PANTHER" id="PTHR21089">
    <property type="entry name" value="SHIKIMATE DEHYDROGENASE"/>
    <property type="match status" value="1"/>
</dbReference>
<evidence type="ECO:0000256" key="2">
    <source>
        <dbReference type="ARBA" id="ARBA00012962"/>
    </source>
</evidence>
<dbReference type="CDD" id="cd01065">
    <property type="entry name" value="NAD_bind_Shikimate_DH"/>
    <property type="match status" value="1"/>
</dbReference>
<dbReference type="HAMAP" id="MF_00222">
    <property type="entry name" value="Shikimate_DH_AroE"/>
    <property type="match status" value="1"/>
</dbReference>
<evidence type="ECO:0000256" key="3">
    <source>
        <dbReference type="ARBA" id="ARBA00022605"/>
    </source>
</evidence>
<dbReference type="InterPro" id="IPR011342">
    <property type="entry name" value="Shikimate_DH"/>
</dbReference>
<evidence type="ECO:0000256" key="1">
    <source>
        <dbReference type="ARBA" id="ARBA00004871"/>
    </source>
</evidence>
<dbReference type="Pfam" id="PF08501">
    <property type="entry name" value="Shikimate_dh_N"/>
    <property type="match status" value="1"/>
</dbReference>
<feature type="binding site" evidence="7">
    <location>
        <position position="71"/>
    </location>
    <ligand>
        <name>shikimate</name>
        <dbReference type="ChEBI" id="CHEBI:36208"/>
    </ligand>
</feature>
<sequence>MADLGRIDGKTKLIGFLAKPAGHSKSPAIHNAAFRKLNLNYAFMAFEVGNEQLADAITGIRALNIQGFSVSMPNKIDILPLLDGLSPAAELIGAVNTVVNHNGQLIGYNTDGIGYMHSLAAAGVNYKGKKMTILGAGGAATAITIQAALEGVAEISIFNREDQFFPNALRNAEIINKKMKDTNCIARVYPLEDLARLKEEITTSQILTNATDVGMKHLEGQSLLPDPSWLHPSQIVTDIIYFPDRTKLLEQAIAIGCKTINGLGMLLWQGAEQFRIWTGQEMPIEDVKQQIFATANN</sequence>
<dbReference type="InterPro" id="IPR013708">
    <property type="entry name" value="Shikimate_DH-bd_N"/>
</dbReference>
<proteinExistence type="inferred from homology"/>
<dbReference type="InterPro" id="IPR046346">
    <property type="entry name" value="Aminoacid_DH-like_N_sf"/>
</dbReference>
<evidence type="ECO:0000256" key="6">
    <source>
        <dbReference type="ARBA" id="ARBA00023141"/>
    </source>
</evidence>
<comment type="caution">
    <text evidence="10">The sequence shown here is derived from an EMBL/GenBank/DDBJ whole genome shotgun (WGS) entry which is preliminary data.</text>
</comment>
<evidence type="ECO:0000313" key="11">
    <source>
        <dbReference type="Proteomes" id="UP000623967"/>
    </source>
</evidence>
<comment type="similarity">
    <text evidence="7">Belongs to the shikimate dehydrogenase family.</text>
</comment>
<protein>
    <recommendedName>
        <fullName evidence="2 7">Shikimate dehydrogenase (NADP(+))</fullName>
        <shortName evidence="7">SDH</shortName>
        <ecNumber evidence="2 7">1.1.1.25</ecNumber>
    </recommendedName>
</protein>
<dbReference type="SUPFAM" id="SSF53223">
    <property type="entry name" value="Aminoacid dehydrogenase-like, N-terminal domain"/>
    <property type="match status" value="1"/>
</dbReference>
<feature type="binding site" evidence="7">
    <location>
        <begin position="24"/>
        <end position="26"/>
    </location>
    <ligand>
        <name>shikimate</name>
        <dbReference type="ChEBI" id="CHEBI:36208"/>
    </ligand>
</feature>
<evidence type="ECO:0000256" key="7">
    <source>
        <dbReference type="HAMAP-Rule" id="MF_00222"/>
    </source>
</evidence>
<evidence type="ECO:0000259" key="8">
    <source>
        <dbReference type="Pfam" id="PF08501"/>
    </source>
</evidence>
<keyword evidence="3 7" id="KW-0028">Amino-acid biosynthesis</keyword>
<comment type="function">
    <text evidence="7">Involved in the biosynthesis of the chorismate, which leads to the biosynthesis of aromatic amino acids. Catalyzes the reversible NADPH linked reduction of 3-dehydroshikimate (DHSA) to yield shikimate (SA).</text>
</comment>
<reference evidence="10 11" key="1">
    <citation type="submission" date="2021-01" db="EMBL/GenBank/DDBJ databases">
        <title>Genome public.</title>
        <authorList>
            <person name="Liu C."/>
            <person name="Sun Q."/>
        </authorList>
    </citation>
    <scope>NUCLEOTIDE SEQUENCE [LARGE SCALE GENOMIC DNA]</scope>
    <source>
        <strain evidence="10 11">YIM B02564</strain>
    </source>
</reference>
<organism evidence="10 11">
    <name type="scientific">Neobacillus paridis</name>
    <dbReference type="NCBI Taxonomy" id="2803862"/>
    <lineage>
        <taxon>Bacteria</taxon>
        <taxon>Bacillati</taxon>
        <taxon>Bacillota</taxon>
        <taxon>Bacilli</taxon>
        <taxon>Bacillales</taxon>
        <taxon>Bacillaceae</taxon>
        <taxon>Neobacillus</taxon>
    </lineage>
</organism>
<dbReference type="Gene3D" id="3.40.50.10860">
    <property type="entry name" value="Leucine Dehydrogenase, chain A, domain 1"/>
    <property type="match status" value="1"/>
</dbReference>
<dbReference type="InterPro" id="IPR022893">
    <property type="entry name" value="Shikimate_DH_fam"/>
</dbReference>
<feature type="domain" description="Shikimate dehydrogenase substrate binding N-terminal" evidence="8">
    <location>
        <begin position="17"/>
        <end position="98"/>
    </location>
</feature>
<evidence type="ECO:0000256" key="4">
    <source>
        <dbReference type="ARBA" id="ARBA00022857"/>
    </source>
</evidence>